<reference evidence="8" key="2">
    <citation type="submission" date="2025-08" db="UniProtKB">
        <authorList>
            <consortium name="Ensembl"/>
        </authorList>
    </citation>
    <scope>IDENTIFICATION</scope>
</reference>
<evidence type="ECO:0000313" key="8">
    <source>
        <dbReference type="Ensembl" id="ENSSORP00005004293.1"/>
    </source>
</evidence>
<dbReference type="Gene3D" id="3.30.40.10">
    <property type="entry name" value="Zinc/RING finger domain, C3HC4 (zinc finger)"/>
    <property type="match status" value="1"/>
</dbReference>
<dbReference type="GO" id="GO:0035091">
    <property type="term" value="F:phosphatidylinositol binding"/>
    <property type="evidence" value="ECO:0007669"/>
    <property type="project" value="TreeGrafter"/>
</dbReference>
<keyword evidence="3" id="KW-0862">Zinc</keyword>
<dbReference type="SMART" id="SM00233">
    <property type="entry name" value="PH"/>
    <property type="match status" value="1"/>
</dbReference>
<organism evidence="8 9">
    <name type="scientific">Sphaeramia orbicularis</name>
    <name type="common">orbiculate cardinalfish</name>
    <dbReference type="NCBI Taxonomy" id="375764"/>
    <lineage>
        <taxon>Eukaryota</taxon>
        <taxon>Metazoa</taxon>
        <taxon>Chordata</taxon>
        <taxon>Craniata</taxon>
        <taxon>Vertebrata</taxon>
        <taxon>Euteleostomi</taxon>
        <taxon>Actinopterygii</taxon>
        <taxon>Neopterygii</taxon>
        <taxon>Teleostei</taxon>
        <taxon>Neoteleostei</taxon>
        <taxon>Acanthomorphata</taxon>
        <taxon>Gobiaria</taxon>
        <taxon>Kurtiformes</taxon>
        <taxon>Apogonoidei</taxon>
        <taxon>Apogonidae</taxon>
        <taxon>Apogoninae</taxon>
        <taxon>Sphaeramia</taxon>
    </lineage>
</organism>
<dbReference type="RefSeq" id="XP_029996344.1">
    <property type="nucleotide sequence ID" value="XM_030140484.1"/>
</dbReference>
<reference evidence="8" key="3">
    <citation type="submission" date="2025-09" db="UniProtKB">
        <authorList>
            <consortium name="Ensembl"/>
        </authorList>
    </citation>
    <scope>IDENTIFICATION</scope>
</reference>
<evidence type="ECO:0000256" key="2">
    <source>
        <dbReference type="ARBA" id="ARBA00022771"/>
    </source>
</evidence>
<evidence type="ECO:0000256" key="1">
    <source>
        <dbReference type="ARBA" id="ARBA00022723"/>
    </source>
</evidence>
<feature type="domain" description="PH" evidence="6">
    <location>
        <begin position="39"/>
        <end position="135"/>
    </location>
</feature>
<dbReference type="OrthoDB" id="70570at2759"/>
<evidence type="ECO:0000259" key="6">
    <source>
        <dbReference type="PROSITE" id="PS50003"/>
    </source>
</evidence>
<dbReference type="GO" id="GO:0005769">
    <property type="term" value="C:early endosome"/>
    <property type="evidence" value="ECO:0007669"/>
    <property type="project" value="TreeGrafter"/>
</dbReference>
<gene>
    <name evidence="8" type="primary">LOC115423601</name>
</gene>
<feature type="region of interest" description="Disordered" evidence="5">
    <location>
        <begin position="226"/>
        <end position="269"/>
    </location>
</feature>
<name>A0A672YID0_9TELE</name>
<dbReference type="CDD" id="cd01218">
    <property type="entry name" value="PH_Phafin2-like"/>
    <property type="match status" value="1"/>
</dbReference>
<dbReference type="SMART" id="SM00064">
    <property type="entry name" value="FYVE"/>
    <property type="match status" value="1"/>
</dbReference>
<dbReference type="PROSITE" id="PS50003">
    <property type="entry name" value="PH_DOMAIN"/>
    <property type="match status" value="1"/>
</dbReference>
<dbReference type="SUPFAM" id="SSF50729">
    <property type="entry name" value="PH domain-like"/>
    <property type="match status" value="1"/>
</dbReference>
<dbReference type="InterPro" id="IPR051765">
    <property type="entry name" value="PH_domain-containing_F"/>
</dbReference>
<dbReference type="PANTHER" id="PTHR46280:SF2">
    <property type="entry name" value="PLECKSTRIN HOMOLOGY DOMAIN-CONTAINING FAMILY F MEMBER 1"/>
    <property type="match status" value="1"/>
</dbReference>
<sequence length="283" mass="32458">MYQTIMDYLTFTKENRERILAVENSFSPGGTALAKPGRILVGEGRLLKQGRKKPQLKAFFLFSDVLVYGSVLLCGRWHRKQRVIPLEDILLEDMEDGVRLTNQWLIRTPRKSFFVSAPTQEEKQAWMQHIEDCRSNLRPGPFQGDGPKPVSHFAVSWIPDKVSSLCMRCTKTFTVTKRRHHCRQCGFIVCNACSKDRTQISHINTKKKLRVCSYCYSMKNEENEVVTRQRGGSTDTKSSEEDDLALSSDEEEMDETMMDNTPSKWLDSHSGTWGQMGTYVSVK</sequence>
<dbReference type="GeneID" id="115423601"/>
<protein>
    <submittedName>
        <fullName evidence="8">Pleckstrin homology domain-containing family F member 2-like</fullName>
    </submittedName>
</protein>
<dbReference type="AlphaFoldDB" id="A0A672YID0"/>
<dbReference type="InterPro" id="IPR037871">
    <property type="entry name" value="PH_Phafin"/>
</dbReference>
<dbReference type="Pfam" id="PF01363">
    <property type="entry name" value="FYVE"/>
    <property type="match status" value="1"/>
</dbReference>
<dbReference type="GO" id="GO:0008270">
    <property type="term" value="F:zinc ion binding"/>
    <property type="evidence" value="ECO:0007669"/>
    <property type="project" value="UniProtKB-KW"/>
</dbReference>
<dbReference type="InterPro" id="IPR011011">
    <property type="entry name" value="Znf_FYVE_PHD"/>
</dbReference>
<proteinExistence type="predicted"/>
<dbReference type="PROSITE" id="PS50178">
    <property type="entry name" value="ZF_FYVE"/>
    <property type="match status" value="1"/>
</dbReference>
<dbReference type="InterPro" id="IPR001849">
    <property type="entry name" value="PH_domain"/>
</dbReference>
<dbReference type="Pfam" id="PF00169">
    <property type="entry name" value="PH"/>
    <property type="match status" value="1"/>
</dbReference>
<dbReference type="Ensembl" id="ENSSORT00005004421.1">
    <property type="protein sequence ID" value="ENSSORP00005004293.1"/>
    <property type="gene ID" value="ENSSORG00005002601.1"/>
</dbReference>
<keyword evidence="2 4" id="KW-0863">Zinc-finger</keyword>
<dbReference type="InParanoid" id="A0A672YID0"/>
<keyword evidence="1" id="KW-0479">Metal-binding</keyword>
<dbReference type="InterPro" id="IPR000306">
    <property type="entry name" value="Znf_FYVE"/>
</dbReference>
<evidence type="ECO:0000259" key="7">
    <source>
        <dbReference type="PROSITE" id="PS50178"/>
    </source>
</evidence>
<dbReference type="SUPFAM" id="SSF57903">
    <property type="entry name" value="FYVE/PHD zinc finger"/>
    <property type="match status" value="1"/>
</dbReference>
<dbReference type="Gene3D" id="2.30.29.30">
    <property type="entry name" value="Pleckstrin-homology domain (PH domain)/Phosphotyrosine-binding domain (PTB)"/>
    <property type="match status" value="1"/>
</dbReference>
<dbReference type="GO" id="GO:0007032">
    <property type="term" value="P:endosome organization"/>
    <property type="evidence" value="ECO:0007669"/>
    <property type="project" value="TreeGrafter"/>
</dbReference>
<evidence type="ECO:0000256" key="3">
    <source>
        <dbReference type="ARBA" id="ARBA00022833"/>
    </source>
</evidence>
<feature type="compositionally biased region" description="Acidic residues" evidence="5">
    <location>
        <begin position="240"/>
        <end position="257"/>
    </location>
</feature>
<dbReference type="Proteomes" id="UP000472271">
    <property type="component" value="Chromosome 8"/>
</dbReference>
<accession>A0A672YID0</accession>
<dbReference type="InterPro" id="IPR011993">
    <property type="entry name" value="PH-like_dom_sf"/>
</dbReference>
<evidence type="ECO:0000256" key="5">
    <source>
        <dbReference type="SAM" id="MobiDB-lite"/>
    </source>
</evidence>
<dbReference type="PANTHER" id="PTHR46280">
    <property type="entry name" value="PLECKSTRIN HOMOLOGY DOMAIN-CONTAINING FAMILY F MEMBER 2-RELATED"/>
    <property type="match status" value="1"/>
</dbReference>
<feature type="domain" description="FYVE-type" evidence="7">
    <location>
        <begin position="160"/>
        <end position="220"/>
    </location>
</feature>
<dbReference type="InterPro" id="IPR013083">
    <property type="entry name" value="Znf_RING/FYVE/PHD"/>
</dbReference>
<evidence type="ECO:0000313" key="9">
    <source>
        <dbReference type="Proteomes" id="UP000472271"/>
    </source>
</evidence>
<keyword evidence="9" id="KW-1185">Reference proteome</keyword>
<dbReference type="GO" id="GO:0008333">
    <property type="term" value="P:endosome to lysosome transport"/>
    <property type="evidence" value="ECO:0007669"/>
    <property type="project" value="TreeGrafter"/>
</dbReference>
<dbReference type="InterPro" id="IPR017455">
    <property type="entry name" value="Znf_FYVE-rel"/>
</dbReference>
<reference evidence="8" key="1">
    <citation type="submission" date="2019-06" db="EMBL/GenBank/DDBJ databases">
        <authorList>
            <consortium name="Wellcome Sanger Institute Data Sharing"/>
        </authorList>
    </citation>
    <scope>NUCLEOTIDE SEQUENCE [LARGE SCALE GENOMIC DNA]</scope>
</reference>
<evidence type="ECO:0000256" key="4">
    <source>
        <dbReference type="PROSITE-ProRule" id="PRU00091"/>
    </source>
</evidence>